<dbReference type="Proteomes" id="UP000014760">
    <property type="component" value="Unassembled WGS sequence"/>
</dbReference>
<dbReference type="EnsemblMetazoa" id="CapteT207836">
    <property type="protein sequence ID" value="CapteP207836"/>
    <property type="gene ID" value="CapteG207836"/>
</dbReference>
<sequence>MSDHAPIFLTLDGPSSSKTCDRVSVSKGVSWNRATDTDILAYKETLRIILALEIAASRCIPHRRKKGLAGWSTLVNPLKEDAIFWNKIWINCGRANSGWVYNIRRKTRAKYRQAVRFVLNQDKLSAERMAQALERNASRDLWQEVSRRKGGSSPSTESIDDVEGNEQVRILFRDKYDELYSSVSYDKQEMKQLCFDVDREALLICGMGKCSSKHHFTALDVRKAVKKLKGGKSDDRPSISSDNFIKACDELCVHLSLFLSALLTSSLAPPAMLESVLIPIPKSRKKSVCVSSNYRSIAISSLIGKVLDNMILMQHGDALQTSDLQFGFKGMGN</sequence>
<evidence type="ECO:0000313" key="1">
    <source>
        <dbReference type="EMBL" id="ELT92744.1"/>
    </source>
</evidence>
<protein>
    <recommendedName>
        <fullName evidence="4">Reverse transcriptase domain-containing protein</fullName>
    </recommendedName>
</protein>
<proteinExistence type="predicted"/>
<organism evidence="1">
    <name type="scientific">Capitella teleta</name>
    <name type="common">Polychaete worm</name>
    <dbReference type="NCBI Taxonomy" id="283909"/>
    <lineage>
        <taxon>Eukaryota</taxon>
        <taxon>Metazoa</taxon>
        <taxon>Spiralia</taxon>
        <taxon>Lophotrochozoa</taxon>
        <taxon>Annelida</taxon>
        <taxon>Polychaeta</taxon>
        <taxon>Sedentaria</taxon>
        <taxon>Scolecida</taxon>
        <taxon>Capitellidae</taxon>
        <taxon>Capitella</taxon>
    </lineage>
</organism>
<keyword evidence="3" id="KW-1185">Reference proteome</keyword>
<gene>
    <name evidence="1" type="ORF">CAPTEDRAFT_207836</name>
</gene>
<evidence type="ECO:0008006" key="4">
    <source>
        <dbReference type="Google" id="ProtNLM"/>
    </source>
</evidence>
<dbReference type="EMBL" id="AMQN01030265">
    <property type="status" value="NOT_ANNOTATED_CDS"/>
    <property type="molecule type" value="Genomic_DNA"/>
</dbReference>
<dbReference type="OrthoDB" id="6159030at2759"/>
<dbReference type="AlphaFoldDB" id="R7TGA4"/>
<dbReference type="EMBL" id="KB310008">
    <property type="protein sequence ID" value="ELT92744.1"/>
    <property type="molecule type" value="Genomic_DNA"/>
</dbReference>
<dbReference type="HOGENOM" id="CLU_038004_1_1_1"/>
<evidence type="ECO:0000313" key="2">
    <source>
        <dbReference type="EnsemblMetazoa" id="CapteP207836"/>
    </source>
</evidence>
<accession>R7TGA4</accession>
<evidence type="ECO:0000313" key="3">
    <source>
        <dbReference type="Proteomes" id="UP000014760"/>
    </source>
</evidence>
<reference evidence="3" key="1">
    <citation type="submission" date="2012-12" db="EMBL/GenBank/DDBJ databases">
        <authorList>
            <person name="Hellsten U."/>
            <person name="Grimwood J."/>
            <person name="Chapman J.A."/>
            <person name="Shapiro H."/>
            <person name="Aerts A."/>
            <person name="Otillar R.P."/>
            <person name="Terry A.Y."/>
            <person name="Boore J.L."/>
            <person name="Simakov O."/>
            <person name="Marletaz F."/>
            <person name="Cho S.-J."/>
            <person name="Edsinger-Gonzales E."/>
            <person name="Havlak P."/>
            <person name="Kuo D.-H."/>
            <person name="Larsson T."/>
            <person name="Lv J."/>
            <person name="Arendt D."/>
            <person name="Savage R."/>
            <person name="Osoegawa K."/>
            <person name="de Jong P."/>
            <person name="Lindberg D.R."/>
            <person name="Seaver E.C."/>
            <person name="Weisblat D.A."/>
            <person name="Putnam N.H."/>
            <person name="Grigoriev I.V."/>
            <person name="Rokhsar D.S."/>
        </authorList>
    </citation>
    <scope>NUCLEOTIDE SEQUENCE</scope>
    <source>
        <strain evidence="3">I ESC-2004</strain>
    </source>
</reference>
<reference evidence="2" key="3">
    <citation type="submission" date="2015-06" db="UniProtKB">
        <authorList>
            <consortium name="EnsemblMetazoa"/>
        </authorList>
    </citation>
    <scope>IDENTIFICATION</scope>
</reference>
<reference evidence="1 3" key="2">
    <citation type="journal article" date="2013" name="Nature">
        <title>Insights into bilaterian evolution from three spiralian genomes.</title>
        <authorList>
            <person name="Simakov O."/>
            <person name="Marletaz F."/>
            <person name="Cho S.J."/>
            <person name="Edsinger-Gonzales E."/>
            <person name="Havlak P."/>
            <person name="Hellsten U."/>
            <person name="Kuo D.H."/>
            <person name="Larsson T."/>
            <person name="Lv J."/>
            <person name="Arendt D."/>
            <person name="Savage R."/>
            <person name="Osoegawa K."/>
            <person name="de Jong P."/>
            <person name="Grimwood J."/>
            <person name="Chapman J.A."/>
            <person name="Shapiro H."/>
            <person name="Aerts A."/>
            <person name="Otillar R.P."/>
            <person name="Terry A.Y."/>
            <person name="Boore J.L."/>
            <person name="Grigoriev I.V."/>
            <person name="Lindberg D.R."/>
            <person name="Seaver E.C."/>
            <person name="Weisblat D.A."/>
            <person name="Putnam N.H."/>
            <person name="Rokhsar D.S."/>
        </authorList>
    </citation>
    <scope>NUCLEOTIDE SEQUENCE</scope>
    <source>
        <strain evidence="1 3">I ESC-2004</strain>
    </source>
</reference>
<name>R7TGA4_CAPTE</name>